<proteinExistence type="predicted"/>
<evidence type="ECO:0000313" key="2">
    <source>
        <dbReference type="Proteomes" id="UP000282311"/>
    </source>
</evidence>
<dbReference type="Gene3D" id="1.10.10.10">
    <property type="entry name" value="Winged helix-like DNA-binding domain superfamily/Winged helix DNA-binding domain"/>
    <property type="match status" value="1"/>
</dbReference>
<organism evidence="1 2">
    <name type="scientific">Paenibacillus ginsengarvi</name>
    <dbReference type="NCBI Taxonomy" id="400777"/>
    <lineage>
        <taxon>Bacteria</taxon>
        <taxon>Bacillati</taxon>
        <taxon>Bacillota</taxon>
        <taxon>Bacilli</taxon>
        <taxon>Bacillales</taxon>
        <taxon>Paenibacillaceae</taxon>
        <taxon>Paenibacillus</taxon>
    </lineage>
</organism>
<protein>
    <submittedName>
        <fullName evidence="1">Rrf2 family transcriptional regulator</fullName>
    </submittedName>
</protein>
<comment type="caution">
    <text evidence="1">The sequence shown here is derived from an EMBL/GenBank/DDBJ whole genome shotgun (WGS) entry which is preliminary data.</text>
</comment>
<dbReference type="PANTHER" id="PTHR33221">
    <property type="entry name" value="WINGED HELIX-TURN-HELIX TRANSCRIPTIONAL REGULATOR, RRF2 FAMILY"/>
    <property type="match status" value="1"/>
</dbReference>
<dbReference type="NCBIfam" id="TIGR00738">
    <property type="entry name" value="rrf2_super"/>
    <property type="match status" value="1"/>
</dbReference>
<dbReference type="Pfam" id="PF02082">
    <property type="entry name" value="Rrf2"/>
    <property type="match status" value="1"/>
</dbReference>
<dbReference type="GO" id="GO:0003700">
    <property type="term" value="F:DNA-binding transcription factor activity"/>
    <property type="evidence" value="ECO:0007669"/>
    <property type="project" value="TreeGrafter"/>
</dbReference>
<dbReference type="Proteomes" id="UP000282311">
    <property type="component" value="Unassembled WGS sequence"/>
</dbReference>
<dbReference type="RefSeq" id="WP_120748144.1">
    <property type="nucleotide sequence ID" value="NZ_RBAH01000010.1"/>
</dbReference>
<dbReference type="PANTHER" id="PTHR33221:SF9">
    <property type="entry name" value="RRF2 FAMILY PROTEIN"/>
    <property type="match status" value="1"/>
</dbReference>
<gene>
    <name evidence="1" type="ORF">D7M11_15485</name>
</gene>
<dbReference type="AlphaFoldDB" id="A0A3B0CFA1"/>
<dbReference type="PROSITE" id="PS01332">
    <property type="entry name" value="HTH_RRF2_1"/>
    <property type="match status" value="1"/>
</dbReference>
<reference evidence="1 2" key="1">
    <citation type="journal article" date="2007" name="Int. J. Syst. Evol. Microbiol.">
        <title>Paenibacillus ginsengarvi sp. nov., isolated from soil from ginseng cultivation.</title>
        <authorList>
            <person name="Yoon M.H."/>
            <person name="Ten L.N."/>
            <person name="Im W.T."/>
        </authorList>
    </citation>
    <scope>NUCLEOTIDE SEQUENCE [LARGE SCALE GENOMIC DNA]</scope>
    <source>
        <strain evidence="1 2">KCTC 13059</strain>
    </source>
</reference>
<dbReference type="SUPFAM" id="SSF46785">
    <property type="entry name" value="Winged helix' DNA-binding domain"/>
    <property type="match status" value="1"/>
</dbReference>
<dbReference type="GO" id="GO:0005829">
    <property type="term" value="C:cytosol"/>
    <property type="evidence" value="ECO:0007669"/>
    <property type="project" value="TreeGrafter"/>
</dbReference>
<name>A0A3B0CFA1_9BACL</name>
<keyword evidence="2" id="KW-1185">Reference proteome</keyword>
<evidence type="ECO:0000313" key="1">
    <source>
        <dbReference type="EMBL" id="RKN83980.1"/>
    </source>
</evidence>
<dbReference type="EMBL" id="RBAH01000010">
    <property type="protein sequence ID" value="RKN83980.1"/>
    <property type="molecule type" value="Genomic_DNA"/>
</dbReference>
<dbReference type="InterPro" id="IPR000944">
    <property type="entry name" value="Tscrpt_reg_Rrf2"/>
</dbReference>
<dbReference type="OrthoDB" id="9808360at2"/>
<dbReference type="InterPro" id="IPR036388">
    <property type="entry name" value="WH-like_DNA-bd_sf"/>
</dbReference>
<dbReference type="InterPro" id="IPR030489">
    <property type="entry name" value="TR_Rrf2-type_CS"/>
</dbReference>
<dbReference type="PROSITE" id="PS51197">
    <property type="entry name" value="HTH_RRF2_2"/>
    <property type="match status" value="1"/>
</dbReference>
<sequence>MKNSLALEYALHGALLLSALPARKSVSLKQLSRQLGISTTYLAKIFTQLAKAGIVTSSVGSKGGISLAKAPDDISFFDVYLAINGREHMFQCSNVRALSLGYQPSPGMCEIHAAMWEAEQKMFEHMRGTKMSAIAAAVASRFTPEEIGRHLAELAKLGEPEA</sequence>
<dbReference type="InterPro" id="IPR036390">
    <property type="entry name" value="WH_DNA-bd_sf"/>
</dbReference>
<accession>A0A3B0CFA1</accession>